<keyword evidence="3" id="KW-1185">Reference proteome</keyword>
<dbReference type="AlphaFoldDB" id="W0HVP7"/>
<evidence type="ECO:0000256" key="1">
    <source>
        <dbReference type="SAM" id="Phobius"/>
    </source>
</evidence>
<gene>
    <name evidence="2" type="ORF">Sant_2905</name>
</gene>
<protein>
    <submittedName>
        <fullName evidence="2">Phage protein</fullName>
    </submittedName>
</protein>
<name>W0HVP7_9GAMM</name>
<keyword evidence="1" id="KW-0472">Membrane</keyword>
<evidence type="ECO:0000313" key="2">
    <source>
        <dbReference type="EMBL" id="AHF77916.1"/>
    </source>
</evidence>
<keyword evidence="1" id="KW-0812">Transmembrane</keyword>
<reference evidence="2 3" key="1">
    <citation type="journal article" date="2014" name="Genome Biol. Evol.">
        <title>Genome degeneration and adaptation in a nascent stage of symbiosis.</title>
        <authorList>
            <person name="Oakeson K.F."/>
            <person name="Gil R."/>
            <person name="Clayton A.L."/>
            <person name="Dunn D.M."/>
            <person name="von Niederhausern A.C."/>
            <person name="Hamil C."/>
            <person name="Aoyagi A."/>
            <person name="Duval B."/>
            <person name="Baca A."/>
            <person name="Silva F.J."/>
            <person name="Vallier A."/>
            <person name="Jackson D.G."/>
            <person name="Latorre A."/>
            <person name="Weiss R.B."/>
            <person name="Heddi A."/>
            <person name="Moya A."/>
            <person name="Dale C."/>
        </authorList>
    </citation>
    <scope>NUCLEOTIDE SEQUENCE [LARGE SCALE GENOMIC DNA]</scope>
    <source>
        <strain evidence="2 3">HS1</strain>
    </source>
</reference>
<evidence type="ECO:0000313" key="3">
    <source>
        <dbReference type="Proteomes" id="UP000019028"/>
    </source>
</evidence>
<keyword evidence="1" id="KW-1133">Transmembrane helix</keyword>
<organism evidence="2 3">
    <name type="scientific">Sodalis praecaptivus</name>
    <dbReference type="NCBI Taxonomy" id="1239307"/>
    <lineage>
        <taxon>Bacteria</taxon>
        <taxon>Pseudomonadati</taxon>
        <taxon>Pseudomonadota</taxon>
        <taxon>Gammaproteobacteria</taxon>
        <taxon>Enterobacterales</taxon>
        <taxon>Bruguierivoracaceae</taxon>
        <taxon>Sodalis</taxon>
    </lineage>
</organism>
<dbReference type="EMBL" id="CP006569">
    <property type="protein sequence ID" value="AHF77916.1"/>
    <property type="molecule type" value="Genomic_DNA"/>
</dbReference>
<dbReference type="Proteomes" id="UP000019028">
    <property type="component" value="Chromosome"/>
</dbReference>
<feature type="transmembrane region" description="Helical" evidence="1">
    <location>
        <begin position="16"/>
        <end position="39"/>
    </location>
</feature>
<dbReference type="HOGENOM" id="CLU_2496240_0_0_6"/>
<accession>W0HVP7</accession>
<proteinExistence type="predicted"/>
<sequence>MHFTFKNTELTITWRMWLIVIATGFSIYLSGTSTGYFIAQAQYSQRADKRDKTVGEIKLKVDQIPDQTATKTADKVKQVVQEDAPK</sequence>
<dbReference type="KEGG" id="sod:Sant_2905"/>